<feature type="domain" description="PCI" evidence="3">
    <location>
        <begin position="253"/>
        <end position="455"/>
    </location>
</feature>
<evidence type="ECO:0000259" key="3">
    <source>
        <dbReference type="PROSITE" id="PS50250"/>
    </source>
</evidence>
<dbReference type="AlphaFoldDB" id="A0A6A6QKY8"/>
<dbReference type="Pfam" id="PF01399">
    <property type="entry name" value="PCI"/>
    <property type="match status" value="1"/>
</dbReference>
<dbReference type="SMART" id="SM00753">
    <property type="entry name" value="PAM"/>
    <property type="match status" value="1"/>
</dbReference>
<dbReference type="Proteomes" id="UP000799750">
    <property type="component" value="Unassembled WGS sequence"/>
</dbReference>
<dbReference type="FunFam" id="1.10.10.10:FF:000366">
    <property type="entry name" value="COP9 signalosome complex subunit"/>
    <property type="match status" value="1"/>
</dbReference>
<organism evidence="4 5">
    <name type="scientific">Lophium mytilinum</name>
    <dbReference type="NCBI Taxonomy" id="390894"/>
    <lineage>
        <taxon>Eukaryota</taxon>
        <taxon>Fungi</taxon>
        <taxon>Dikarya</taxon>
        <taxon>Ascomycota</taxon>
        <taxon>Pezizomycotina</taxon>
        <taxon>Dothideomycetes</taxon>
        <taxon>Pleosporomycetidae</taxon>
        <taxon>Mytilinidiales</taxon>
        <taxon>Mytilinidiaceae</taxon>
        <taxon>Lophium</taxon>
    </lineage>
</organism>
<keyword evidence="5" id="KW-1185">Reference proteome</keyword>
<dbReference type="InterPro" id="IPR036388">
    <property type="entry name" value="WH-like_DNA-bd_sf"/>
</dbReference>
<name>A0A6A6QKY8_9PEZI</name>
<evidence type="ECO:0000313" key="4">
    <source>
        <dbReference type="EMBL" id="KAF2492353.1"/>
    </source>
</evidence>
<dbReference type="InterPro" id="IPR045114">
    <property type="entry name" value="Csn12-like"/>
</dbReference>
<dbReference type="PANTHER" id="PTHR12732:SF0">
    <property type="entry name" value="PCI DOMAIN-CONTAINING PROTEIN 2"/>
    <property type="match status" value="1"/>
</dbReference>
<dbReference type="EMBL" id="MU004194">
    <property type="protein sequence ID" value="KAF2492353.1"/>
    <property type="molecule type" value="Genomic_DNA"/>
</dbReference>
<gene>
    <name evidence="4" type="ORF">BU16DRAFT_111265</name>
</gene>
<dbReference type="InterPro" id="IPR000717">
    <property type="entry name" value="PCI_dom"/>
</dbReference>
<dbReference type="GO" id="GO:0003723">
    <property type="term" value="F:RNA binding"/>
    <property type="evidence" value="ECO:0007669"/>
    <property type="project" value="InterPro"/>
</dbReference>
<protein>
    <recommendedName>
        <fullName evidence="2">Protein CSN12 homolog</fullName>
    </recommendedName>
</protein>
<reference evidence="4" key="1">
    <citation type="journal article" date="2020" name="Stud. Mycol.">
        <title>101 Dothideomycetes genomes: a test case for predicting lifestyles and emergence of pathogens.</title>
        <authorList>
            <person name="Haridas S."/>
            <person name="Albert R."/>
            <person name="Binder M."/>
            <person name="Bloem J."/>
            <person name="Labutti K."/>
            <person name="Salamov A."/>
            <person name="Andreopoulos B."/>
            <person name="Baker S."/>
            <person name="Barry K."/>
            <person name="Bills G."/>
            <person name="Bluhm B."/>
            <person name="Cannon C."/>
            <person name="Castanera R."/>
            <person name="Culley D."/>
            <person name="Daum C."/>
            <person name="Ezra D."/>
            <person name="Gonzalez J."/>
            <person name="Henrissat B."/>
            <person name="Kuo A."/>
            <person name="Liang C."/>
            <person name="Lipzen A."/>
            <person name="Lutzoni F."/>
            <person name="Magnuson J."/>
            <person name="Mondo S."/>
            <person name="Nolan M."/>
            <person name="Ohm R."/>
            <person name="Pangilinan J."/>
            <person name="Park H.-J."/>
            <person name="Ramirez L."/>
            <person name="Alfaro M."/>
            <person name="Sun H."/>
            <person name="Tritt A."/>
            <person name="Yoshinaga Y."/>
            <person name="Zwiers L.-H."/>
            <person name="Turgeon B."/>
            <person name="Goodwin S."/>
            <person name="Spatafora J."/>
            <person name="Crous P."/>
            <person name="Grigoriev I."/>
        </authorList>
    </citation>
    <scope>NUCLEOTIDE SEQUENCE</scope>
    <source>
        <strain evidence="4">CBS 269.34</strain>
    </source>
</reference>
<evidence type="ECO:0000256" key="2">
    <source>
        <dbReference type="ARBA" id="ARBA00073854"/>
    </source>
</evidence>
<sequence length="463" mass="52592">MNQLIERFQLCIAEGNGTELAEIFSTKAPASNPGLFYDLRQGSNAQQIEDYIHYTITPRNGFPFDSAEVNAWTEVFVNYWKAVGELISLHESTDQGKLRDGQFGEVYDVWKAYTNSLIKHHNSSVLPFWTIPCLYKALTELRTYAIKADEQSVNTKGNVTFNTGLQDDIVSSVGKNEKLEDYARVLNRVFNMCLQDRAPIEYSRKWGTYYTANLMFKTYFKLNAISLSKNMVQAINAQFDMPPLHRFPNSEIVTFKYYIGVMTFLREDYVQAEKNLTEAWQLCHKSAYKNHQQILTYLIPCRLITTHKLPTSELLSPYPRLQALFGPIAACIRKGNLAGFDAALSAGEDEFVKRRIYLTLERGRDIALRNLLRKVFLAGGYEPLKEGQTEADLIRRTRIPTAEFAAAIRMGLGADGKLLEDDEVECMLANMIYKNLMKGYISRERAMVVLSKTAGMAFPGTGV</sequence>
<dbReference type="Gene3D" id="1.10.10.10">
    <property type="entry name" value="Winged helix-like DNA-binding domain superfamily/Winged helix DNA-binding domain"/>
    <property type="match status" value="1"/>
</dbReference>
<proteinExistence type="inferred from homology"/>
<dbReference type="PROSITE" id="PS50250">
    <property type="entry name" value="PCI"/>
    <property type="match status" value="1"/>
</dbReference>
<dbReference type="GO" id="GO:0003690">
    <property type="term" value="F:double-stranded DNA binding"/>
    <property type="evidence" value="ECO:0007669"/>
    <property type="project" value="InterPro"/>
</dbReference>
<dbReference type="OrthoDB" id="10252687at2759"/>
<evidence type="ECO:0000256" key="1">
    <source>
        <dbReference type="ARBA" id="ARBA00025771"/>
    </source>
</evidence>
<dbReference type="PANTHER" id="PTHR12732">
    <property type="entry name" value="UNCHARACTERIZED PROTEASOME COMPONENT REGION PCI-CONTAINING"/>
    <property type="match status" value="1"/>
</dbReference>
<accession>A0A6A6QKY8</accession>
<comment type="similarity">
    <text evidence="1">Belongs to the CSN12 family.</text>
</comment>
<evidence type="ECO:0000313" key="5">
    <source>
        <dbReference type="Proteomes" id="UP000799750"/>
    </source>
</evidence>